<keyword evidence="3" id="KW-1185">Reference proteome</keyword>
<dbReference type="RefSeq" id="XP_070902544.1">
    <property type="nucleotide sequence ID" value="XM_071039232.1"/>
</dbReference>
<gene>
    <name evidence="2" type="ORF">BJX68DRAFT_230658</name>
</gene>
<dbReference type="GeneID" id="98154396"/>
<sequence length="92" mass="10334">MGSGESTPVVPTQPARRLCCTLIVQVPVSLGCAEIWILVRLLRQHATWRLLSGDEQEQTATPVSQVRRMERPSSHTFYEQPMCVDSGPYGRH</sequence>
<reference evidence="2 3" key="1">
    <citation type="submission" date="2024-07" db="EMBL/GenBank/DDBJ databases">
        <title>Section-level genome sequencing and comparative genomics of Aspergillus sections Usti and Cavernicolus.</title>
        <authorList>
            <consortium name="Lawrence Berkeley National Laboratory"/>
            <person name="Nybo J.L."/>
            <person name="Vesth T.C."/>
            <person name="Theobald S."/>
            <person name="Frisvad J.C."/>
            <person name="Larsen T.O."/>
            <person name="Kjaerboelling I."/>
            <person name="Rothschild-Mancinelli K."/>
            <person name="Lyhne E.K."/>
            <person name="Kogle M.E."/>
            <person name="Barry K."/>
            <person name="Clum A."/>
            <person name="Na H."/>
            <person name="Ledsgaard L."/>
            <person name="Lin J."/>
            <person name="Lipzen A."/>
            <person name="Kuo A."/>
            <person name="Riley R."/>
            <person name="Mondo S."/>
            <person name="LaButti K."/>
            <person name="Haridas S."/>
            <person name="Pangalinan J."/>
            <person name="Salamov A.A."/>
            <person name="Simmons B.A."/>
            <person name="Magnuson J.K."/>
            <person name="Chen J."/>
            <person name="Drula E."/>
            <person name="Henrissat B."/>
            <person name="Wiebenga A."/>
            <person name="Lubbers R.J."/>
            <person name="Gomes A.C."/>
            <person name="Macurrencykelacurrency M.R."/>
            <person name="Stajich J."/>
            <person name="Grigoriev I.V."/>
            <person name="Mortensen U.H."/>
            <person name="De vries R.P."/>
            <person name="Baker S.E."/>
            <person name="Andersen M.R."/>
        </authorList>
    </citation>
    <scope>NUCLEOTIDE SEQUENCE [LARGE SCALE GENOMIC DNA]</scope>
    <source>
        <strain evidence="2 3">CBS 756.74</strain>
    </source>
</reference>
<name>A0ABR4KVR4_9EURO</name>
<organism evidence="2 3">
    <name type="scientific">Aspergillus pseudodeflectus</name>
    <dbReference type="NCBI Taxonomy" id="176178"/>
    <lineage>
        <taxon>Eukaryota</taxon>
        <taxon>Fungi</taxon>
        <taxon>Dikarya</taxon>
        <taxon>Ascomycota</taxon>
        <taxon>Pezizomycotina</taxon>
        <taxon>Eurotiomycetes</taxon>
        <taxon>Eurotiomycetidae</taxon>
        <taxon>Eurotiales</taxon>
        <taxon>Aspergillaceae</taxon>
        <taxon>Aspergillus</taxon>
        <taxon>Aspergillus subgen. Nidulantes</taxon>
    </lineage>
</organism>
<dbReference type="Proteomes" id="UP001610444">
    <property type="component" value="Unassembled WGS sequence"/>
</dbReference>
<evidence type="ECO:0000256" key="1">
    <source>
        <dbReference type="SAM" id="MobiDB-lite"/>
    </source>
</evidence>
<evidence type="ECO:0000313" key="2">
    <source>
        <dbReference type="EMBL" id="KAL2856386.1"/>
    </source>
</evidence>
<evidence type="ECO:0000313" key="3">
    <source>
        <dbReference type="Proteomes" id="UP001610444"/>
    </source>
</evidence>
<feature type="region of interest" description="Disordered" evidence="1">
    <location>
        <begin position="54"/>
        <end position="92"/>
    </location>
</feature>
<comment type="caution">
    <text evidence="2">The sequence shown here is derived from an EMBL/GenBank/DDBJ whole genome shotgun (WGS) entry which is preliminary data.</text>
</comment>
<dbReference type="EMBL" id="JBFXLR010000008">
    <property type="protein sequence ID" value="KAL2856386.1"/>
    <property type="molecule type" value="Genomic_DNA"/>
</dbReference>
<protein>
    <submittedName>
        <fullName evidence="2">Uncharacterized protein</fullName>
    </submittedName>
</protein>
<accession>A0ABR4KVR4</accession>
<proteinExistence type="predicted"/>